<proteinExistence type="inferred from homology"/>
<dbReference type="GO" id="GO:0097255">
    <property type="term" value="C:R2TP complex"/>
    <property type="evidence" value="ECO:0007669"/>
    <property type="project" value="TreeGrafter"/>
</dbReference>
<dbReference type="Pfam" id="PF18482">
    <property type="entry name" value="Pih1_fungal_CS"/>
    <property type="match status" value="1"/>
</dbReference>
<evidence type="ECO:0000313" key="5">
    <source>
        <dbReference type="Proteomes" id="UP000190831"/>
    </source>
</evidence>
<dbReference type="Gene3D" id="2.60.40.4160">
    <property type="match status" value="1"/>
</dbReference>
<dbReference type="STRING" id="4955.A0A1G4MG42"/>
<dbReference type="OMA" id="EWCLESC"/>
<evidence type="ECO:0000259" key="2">
    <source>
        <dbReference type="Pfam" id="PF08190"/>
    </source>
</evidence>
<organism evidence="4 5">
    <name type="scientific">Lachancea fermentati</name>
    <name type="common">Zygosaccharomyces fermentati</name>
    <dbReference type="NCBI Taxonomy" id="4955"/>
    <lineage>
        <taxon>Eukaryota</taxon>
        <taxon>Fungi</taxon>
        <taxon>Dikarya</taxon>
        <taxon>Ascomycota</taxon>
        <taxon>Saccharomycotina</taxon>
        <taxon>Saccharomycetes</taxon>
        <taxon>Saccharomycetales</taxon>
        <taxon>Saccharomycetaceae</taxon>
        <taxon>Lachancea</taxon>
    </lineage>
</organism>
<evidence type="ECO:0000256" key="1">
    <source>
        <dbReference type="ARBA" id="ARBA00008511"/>
    </source>
</evidence>
<feature type="domain" description="PIH1 N-terminal" evidence="2">
    <location>
        <begin position="11"/>
        <end position="153"/>
    </location>
</feature>
<dbReference type="PANTHER" id="PTHR22997:SF0">
    <property type="entry name" value="PIH1 DOMAIN-CONTAINING PROTEIN 1"/>
    <property type="match status" value="1"/>
</dbReference>
<name>A0A1G4MG42_LACFM</name>
<dbReference type="EMBL" id="LT598490">
    <property type="protein sequence ID" value="SCW02717.1"/>
    <property type="molecule type" value="Genomic_DNA"/>
</dbReference>
<dbReference type="InterPro" id="IPR041441">
    <property type="entry name" value="Pih1_CS_Ascomycota"/>
</dbReference>
<dbReference type="OrthoDB" id="5135119at2759"/>
<evidence type="ECO:0000259" key="3">
    <source>
        <dbReference type="Pfam" id="PF18482"/>
    </source>
</evidence>
<dbReference type="Proteomes" id="UP000190831">
    <property type="component" value="Chromosome F"/>
</dbReference>
<comment type="similarity">
    <text evidence="1">Belongs to the PIH1 family.</text>
</comment>
<accession>A0A1G4MG42</accession>
<keyword evidence="5" id="KW-1185">Reference proteome</keyword>
<sequence>MNFLLRPVGSESTDPVITINPIHGFTIKSRLASCVSNTLIVDTKIFINVCHNEQVPRPEVDFNPSIVYPLIMTNQWEIPIITSSVREDVDKKGVLCYVWDCCINTTCMGWITKDLQLREILIEWCIESCELRQSVEICRDHLSFPKLKKKGDKIPPLDILTNDLTHNYREEVDSIVQEGTKDPTSILAMKRDLLSAEESMISDSGTLPPLFPRDQKTNKRPIIEEIENLTISSDPNTVQANKALKKAQQKELTFDVVMGKISNNVDYILKVEVTSELSCLDEYDVQYNKMNNELLIQNRNLTNYKEKKLAIALPNVFKTQEPRLKISFINMDRKLIVYL</sequence>
<dbReference type="Pfam" id="PF08190">
    <property type="entry name" value="PIH1"/>
    <property type="match status" value="1"/>
</dbReference>
<reference evidence="5" key="1">
    <citation type="submission" date="2016-03" db="EMBL/GenBank/DDBJ databases">
        <authorList>
            <person name="Devillers H."/>
        </authorList>
    </citation>
    <scope>NUCLEOTIDE SEQUENCE [LARGE SCALE GENOMIC DNA]</scope>
</reference>
<feature type="domain" description="Pih1 Ascomycota CS" evidence="3">
    <location>
        <begin position="252"/>
        <end position="339"/>
    </location>
</feature>
<protein>
    <submittedName>
        <fullName evidence="4">LAFE_0F12728g1_1</fullName>
    </submittedName>
</protein>
<dbReference type="GO" id="GO:1990904">
    <property type="term" value="C:ribonucleoprotein complex"/>
    <property type="evidence" value="ECO:0007669"/>
    <property type="project" value="TreeGrafter"/>
</dbReference>
<dbReference type="GO" id="GO:0006364">
    <property type="term" value="P:rRNA processing"/>
    <property type="evidence" value="ECO:0007669"/>
    <property type="project" value="TreeGrafter"/>
</dbReference>
<gene>
    <name evidence="4" type="ORF">LAFE_0F12728G</name>
</gene>
<dbReference type="GO" id="GO:0005737">
    <property type="term" value="C:cytoplasm"/>
    <property type="evidence" value="ECO:0007669"/>
    <property type="project" value="TreeGrafter"/>
</dbReference>
<evidence type="ECO:0000313" key="4">
    <source>
        <dbReference type="EMBL" id="SCW02717.1"/>
    </source>
</evidence>
<dbReference type="InterPro" id="IPR050734">
    <property type="entry name" value="PIH1/Kintoun_subfamily"/>
</dbReference>
<dbReference type="AlphaFoldDB" id="A0A1G4MG42"/>
<dbReference type="InterPro" id="IPR012981">
    <property type="entry name" value="PIH1_N"/>
</dbReference>
<dbReference type="GO" id="GO:0000492">
    <property type="term" value="P:box C/D snoRNP assembly"/>
    <property type="evidence" value="ECO:0007669"/>
    <property type="project" value="TreeGrafter"/>
</dbReference>
<dbReference type="PANTHER" id="PTHR22997">
    <property type="entry name" value="PIH1 DOMAIN-CONTAINING PROTEIN 1"/>
    <property type="match status" value="1"/>
</dbReference>